<keyword evidence="1" id="KW-1133">Transmembrane helix</keyword>
<gene>
    <name evidence="2" type="ORF">CR152_20875</name>
</gene>
<dbReference type="KEGG" id="mass:CR152_20875"/>
<sequence length="189" mass="20611">MATIAHGSKHASHAQRGDAYFSWPIWLLSASLLTFVLVVPFSGVAGMLILPVALLGGLCSVFGLVRALHHHHWRRAASMATYIVVLGALFSVPELLQATVGRASNVVHVMSEGQSFDKKMQTHPPGNRPVLAYDWSTVGTDTTYVIYDASGRIAEPKGHVAWSSSELFPFSECAGRVVPIMGHFYRCDY</sequence>
<feature type="transmembrane region" description="Helical" evidence="1">
    <location>
        <begin position="20"/>
        <end position="39"/>
    </location>
</feature>
<dbReference type="AlphaFoldDB" id="A0A2D2DNY6"/>
<dbReference type="Proteomes" id="UP000229897">
    <property type="component" value="Chromosome"/>
</dbReference>
<dbReference type="OrthoDB" id="8774223at2"/>
<keyword evidence="3" id="KW-1185">Reference proteome</keyword>
<evidence type="ECO:0000256" key="1">
    <source>
        <dbReference type="SAM" id="Phobius"/>
    </source>
</evidence>
<feature type="transmembrane region" description="Helical" evidence="1">
    <location>
        <begin position="77"/>
        <end position="96"/>
    </location>
</feature>
<dbReference type="RefSeq" id="WP_099878053.1">
    <property type="nucleotide sequence ID" value="NZ_CP024608.1"/>
</dbReference>
<name>A0A2D2DNY6_9BURK</name>
<keyword evidence="1" id="KW-0472">Membrane</keyword>
<organism evidence="2 3">
    <name type="scientific">Massilia violaceinigra</name>
    <dbReference type="NCBI Taxonomy" id="2045208"/>
    <lineage>
        <taxon>Bacteria</taxon>
        <taxon>Pseudomonadati</taxon>
        <taxon>Pseudomonadota</taxon>
        <taxon>Betaproteobacteria</taxon>
        <taxon>Burkholderiales</taxon>
        <taxon>Oxalobacteraceae</taxon>
        <taxon>Telluria group</taxon>
        <taxon>Massilia</taxon>
    </lineage>
</organism>
<reference evidence="2" key="1">
    <citation type="submission" date="2017-10" db="EMBL/GenBank/DDBJ databases">
        <title>Massilia psychrophilum sp. nov., a novel purple-pigmented bacterium isolated from Tianshan glacier, Xinjiang Municipality, China.</title>
        <authorList>
            <person name="Wang H."/>
        </authorList>
    </citation>
    <scope>NUCLEOTIDE SEQUENCE [LARGE SCALE GENOMIC DNA]</scope>
    <source>
        <strain evidence="2">B2</strain>
    </source>
</reference>
<proteinExistence type="predicted"/>
<protein>
    <submittedName>
        <fullName evidence="2">Uncharacterized protein</fullName>
    </submittedName>
</protein>
<keyword evidence="1" id="KW-0812">Transmembrane</keyword>
<evidence type="ECO:0000313" key="3">
    <source>
        <dbReference type="Proteomes" id="UP000229897"/>
    </source>
</evidence>
<feature type="transmembrane region" description="Helical" evidence="1">
    <location>
        <begin position="45"/>
        <end position="65"/>
    </location>
</feature>
<evidence type="ECO:0000313" key="2">
    <source>
        <dbReference type="EMBL" id="ATQ76693.1"/>
    </source>
</evidence>
<accession>A0A2D2DNY6</accession>
<dbReference type="EMBL" id="CP024608">
    <property type="protein sequence ID" value="ATQ76693.1"/>
    <property type="molecule type" value="Genomic_DNA"/>
</dbReference>